<organism evidence="1 2">
    <name type="scientific">Coriobacterium glomerans (strain ATCC 49209 / DSM 20642 / JCM 10262 / PW2)</name>
    <dbReference type="NCBI Taxonomy" id="700015"/>
    <lineage>
        <taxon>Bacteria</taxon>
        <taxon>Bacillati</taxon>
        <taxon>Actinomycetota</taxon>
        <taxon>Coriobacteriia</taxon>
        <taxon>Coriobacteriales</taxon>
        <taxon>Coriobacteriaceae</taxon>
        <taxon>Coriobacterium</taxon>
    </lineage>
</organism>
<evidence type="ECO:0000313" key="1">
    <source>
        <dbReference type="EMBL" id="AEB06496.1"/>
    </source>
</evidence>
<keyword evidence="2" id="KW-1185">Reference proteome</keyword>
<name>F2NAG9_CORGP</name>
<dbReference type="Proteomes" id="UP000006851">
    <property type="component" value="Chromosome"/>
</dbReference>
<dbReference type="GO" id="GO:0016020">
    <property type="term" value="C:membrane"/>
    <property type="evidence" value="ECO:0007669"/>
    <property type="project" value="InterPro"/>
</dbReference>
<gene>
    <name evidence="1" type="ordered locus">Corgl_0377</name>
</gene>
<dbReference type="SUPFAM" id="SSF53062">
    <property type="entry name" value="PTS system fructose IIA component-like"/>
    <property type="match status" value="1"/>
</dbReference>
<dbReference type="GO" id="GO:0009401">
    <property type="term" value="P:phosphoenolpyruvate-dependent sugar phosphotransferase system"/>
    <property type="evidence" value="ECO:0007669"/>
    <property type="project" value="InterPro"/>
</dbReference>
<sequence length="110" mass="12207">MRTWRRECSATCASGIPSARQGIRGCGSEGDHLSRDRLDNRDMRVPCETIWQTFYVHVHLVTGVNVPCALELISAIEPLTPEIIRRAIARGRKGLAYVNELVASVGTEDE</sequence>
<dbReference type="EMBL" id="CP002628">
    <property type="protein sequence ID" value="AEB06496.1"/>
    <property type="molecule type" value="Genomic_DNA"/>
</dbReference>
<dbReference type="HOGENOM" id="CLU_2166723_0_0_11"/>
<proteinExistence type="predicted"/>
<dbReference type="Gene3D" id="3.40.50.510">
    <property type="entry name" value="Phosphotransferase system, mannose-type IIA component"/>
    <property type="match status" value="1"/>
</dbReference>
<protein>
    <submittedName>
        <fullName evidence="1">Uncharacterized protein</fullName>
    </submittedName>
</protein>
<dbReference type="InterPro" id="IPR036662">
    <property type="entry name" value="PTS_EIIA_man-typ_sf"/>
</dbReference>
<dbReference type="KEGG" id="cgo:Corgl_0377"/>
<accession>F2NAG9</accession>
<reference evidence="2" key="1">
    <citation type="journal article" date="2013" name="Stand. Genomic Sci.">
        <title>Complete genome sequence of Coriobacterium glomerans type strain (PW2(T)) from the midgut of Pyrrhocoris apterus L. (red soldier bug).</title>
        <authorList>
            <person name="Stackebrandt E."/>
            <person name="Zeytun A."/>
            <person name="Lapidus A."/>
            <person name="Nolan M."/>
            <person name="Lucas S."/>
            <person name="Hammon N."/>
            <person name="Deshpande S."/>
            <person name="Cheng J.F."/>
            <person name="Tapia R."/>
            <person name="Goodwin L.A."/>
            <person name="Pitluck S."/>
            <person name="Liolios K."/>
            <person name="Pagani I."/>
            <person name="Ivanova N."/>
            <person name="Mavromatis K."/>
            <person name="Mikhailova N."/>
            <person name="Huntemann M."/>
            <person name="Pati A."/>
            <person name="Chen A."/>
            <person name="Palaniappan K."/>
            <person name="Chang Y.J."/>
            <person name="Land M."/>
            <person name="Hauser L."/>
            <person name="Rohde M."/>
            <person name="Pukall R."/>
            <person name="Goker M."/>
            <person name="Detter J.C."/>
            <person name="Woyke T."/>
            <person name="Bristow J."/>
            <person name="Eisen J.A."/>
            <person name="Markowitz V."/>
            <person name="Hugenholtz P."/>
            <person name="Kyrpides N.C."/>
            <person name="Klenk H.P."/>
        </authorList>
    </citation>
    <scope>NUCLEOTIDE SEQUENCE</scope>
    <source>
        <strain evidence="2">ATCC 49209 / DSM 20642 / JCM 10262 / PW2</strain>
    </source>
</reference>
<dbReference type="eggNOG" id="COG2893">
    <property type="taxonomic scope" value="Bacteria"/>
</dbReference>
<evidence type="ECO:0000313" key="2">
    <source>
        <dbReference type="Proteomes" id="UP000006851"/>
    </source>
</evidence>
<dbReference type="AlphaFoldDB" id="F2NAG9"/>